<organism evidence="2 3">
    <name type="scientific">Shewanella chilikensis</name>
    <dbReference type="NCBI Taxonomy" id="558541"/>
    <lineage>
        <taxon>Bacteria</taxon>
        <taxon>Pseudomonadati</taxon>
        <taxon>Pseudomonadota</taxon>
        <taxon>Gammaproteobacteria</taxon>
        <taxon>Alteromonadales</taxon>
        <taxon>Shewanellaceae</taxon>
        <taxon>Shewanella</taxon>
    </lineage>
</organism>
<evidence type="ECO:0000313" key="3">
    <source>
        <dbReference type="Proteomes" id="UP000502117"/>
    </source>
</evidence>
<evidence type="ECO:0000313" key="2">
    <source>
        <dbReference type="EMBL" id="QIJ03369.1"/>
    </source>
</evidence>
<reference evidence="2 3" key="1">
    <citation type="submission" date="2019-11" db="EMBL/GenBank/DDBJ databases">
        <title>Complete Genome Sequence of Shewanella chilikensis Strain DC57, Isolated from Corroded Seal Rings at a floating production facility in Australia.</title>
        <authorList>
            <person name="Salgar-Chaparro S.J."/>
            <person name="Castillo-Villamizar G.A."/>
            <person name="Poehlein A."/>
            <person name="Daniel R."/>
            <person name="Machuca L."/>
        </authorList>
    </citation>
    <scope>NUCLEOTIDE SEQUENCE [LARGE SCALE GENOMIC DNA]</scope>
    <source>
        <strain evidence="2 3">DC57</strain>
    </source>
</reference>
<proteinExistence type="predicted"/>
<dbReference type="InterPro" id="IPR028969">
    <property type="entry name" value="Imm52"/>
</dbReference>
<dbReference type="RefSeq" id="WP_144220432.1">
    <property type="nucleotide sequence ID" value="NZ_CP045857.1"/>
</dbReference>
<protein>
    <recommendedName>
        <fullName evidence="1">Immunity protein 52 domain-containing protein</fullName>
    </recommendedName>
</protein>
<accession>A0A6G7LNM2</accession>
<dbReference type="GeneID" id="99798944"/>
<evidence type="ECO:0000259" key="1">
    <source>
        <dbReference type="Pfam" id="PF15579"/>
    </source>
</evidence>
<dbReference type="Proteomes" id="UP000502117">
    <property type="component" value="Chromosome"/>
</dbReference>
<dbReference type="AlphaFoldDB" id="A0A6G7LNM2"/>
<dbReference type="EMBL" id="CP045857">
    <property type="protein sequence ID" value="QIJ03369.1"/>
    <property type="molecule type" value="Genomic_DNA"/>
</dbReference>
<sequence>MIRAKEYMGFYWQDRQQCLDEYLSFIIDLLIGIEAAVERPCSFEILSKGLKLDVMPDDFLEQKSKIISLVLDPDVAYTEVVQEDSTVSLLSPLGFTSQWKVKLDCGPVFFIIVSSGAYGTASPGNSVVCKLDSPVESRVNELQFFRQVWKLLVTQCNPEFAVFTSHDLACKIDPDMEFDNSVGWISYVSSTVNSQSMPSDIIISNLANGCQLEVIERLMGVNDSEVVNLLRNTQNALVNAGIISVEDDF</sequence>
<dbReference type="Pfam" id="PF15579">
    <property type="entry name" value="Imm52"/>
    <property type="match status" value="1"/>
</dbReference>
<gene>
    <name evidence="2" type="ORF">GII14_03695</name>
</gene>
<feature type="domain" description="Immunity protein 52" evidence="1">
    <location>
        <begin position="116"/>
        <end position="244"/>
    </location>
</feature>
<dbReference type="KEGG" id="schk:GII14_03695"/>
<name>A0A6G7LNM2_9GAMM</name>